<feature type="transmembrane region" description="Helical" evidence="6">
    <location>
        <begin position="139"/>
        <end position="157"/>
    </location>
</feature>
<dbReference type="InterPro" id="IPR011701">
    <property type="entry name" value="MFS"/>
</dbReference>
<feature type="transmembrane region" description="Helical" evidence="6">
    <location>
        <begin position="279"/>
        <end position="296"/>
    </location>
</feature>
<keyword evidence="2" id="KW-1003">Cell membrane</keyword>
<dbReference type="AlphaFoldDB" id="A0A1S1N6M3"/>
<keyword evidence="5 6" id="KW-0472">Membrane</keyword>
<feature type="transmembrane region" description="Helical" evidence="6">
    <location>
        <begin position="12"/>
        <end position="34"/>
    </location>
</feature>
<feature type="transmembrane region" description="Helical" evidence="6">
    <location>
        <begin position="250"/>
        <end position="272"/>
    </location>
</feature>
<gene>
    <name evidence="7" type="ORF">BIW53_13275</name>
</gene>
<evidence type="ECO:0000313" key="8">
    <source>
        <dbReference type="Proteomes" id="UP000180253"/>
    </source>
</evidence>
<proteinExistence type="predicted"/>
<dbReference type="InterPro" id="IPR050189">
    <property type="entry name" value="MFS_Efflux_Transporters"/>
</dbReference>
<evidence type="ECO:0000256" key="4">
    <source>
        <dbReference type="ARBA" id="ARBA00022989"/>
    </source>
</evidence>
<keyword evidence="3 6" id="KW-0812">Transmembrane</keyword>
<dbReference type="PANTHER" id="PTHR43124:SF10">
    <property type="entry name" value="PURINE EFFLUX PUMP PBUE"/>
    <property type="match status" value="1"/>
</dbReference>
<comment type="subcellular location">
    <subcellularLocation>
        <location evidence="1">Cell membrane</location>
        <topology evidence="1">Multi-pass membrane protein</topology>
    </subcellularLocation>
</comment>
<dbReference type="Pfam" id="PF07690">
    <property type="entry name" value="MFS_1"/>
    <property type="match status" value="1"/>
</dbReference>
<dbReference type="GO" id="GO:0005886">
    <property type="term" value="C:plasma membrane"/>
    <property type="evidence" value="ECO:0007669"/>
    <property type="project" value="UniProtKB-SubCell"/>
</dbReference>
<dbReference type="OrthoDB" id="7628497at2"/>
<name>A0A1S1N6M3_9GAMM</name>
<dbReference type="GO" id="GO:0022857">
    <property type="term" value="F:transmembrane transporter activity"/>
    <property type="evidence" value="ECO:0007669"/>
    <property type="project" value="InterPro"/>
</dbReference>
<feature type="transmembrane region" description="Helical" evidence="6">
    <location>
        <begin position="217"/>
        <end position="238"/>
    </location>
</feature>
<keyword evidence="4 6" id="KW-1133">Transmembrane helix</keyword>
<organism evidence="7 8">
    <name type="scientific">Pseudoalteromonas byunsanensis</name>
    <dbReference type="NCBI Taxonomy" id="327939"/>
    <lineage>
        <taxon>Bacteria</taxon>
        <taxon>Pseudomonadati</taxon>
        <taxon>Pseudomonadota</taxon>
        <taxon>Gammaproteobacteria</taxon>
        <taxon>Alteromonadales</taxon>
        <taxon>Pseudoalteromonadaceae</taxon>
        <taxon>Pseudoalteromonas</taxon>
    </lineage>
</organism>
<evidence type="ECO:0000256" key="3">
    <source>
        <dbReference type="ARBA" id="ARBA00022692"/>
    </source>
</evidence>
<feature type="transmembrane region" description="Helical" evidence="6">
    <location>
        <begin position="112"/>
        <end position="132"/>
    </location>
</feature>
<dbReference type="Gene3D" id="1.20.1250.20">
    <property type="entry name" value="MFS general substrate transporter like domains"/>
    <property type="match status" value="1"/>
</dbReference>
<feature type="transmembrane region" description="Helical" evidence="6">
    <location>
        <begin position="302"/>
        <end position="324"/>
    </location>
</feature>
<evidence type="ECO:0000256" key="2">
    <source>
        <dbReference type="ARBA" id="ARBA00022475"/>
    </source>
</evidence>
<accession>A0A1S1N6M3</accession>
<dbReference type="SUPFAM" id="SSF103473">
    <property type="entry name" value="MFS general substrate transporter"/>
    <property type="match status" value="1"/>
</dbReference>
<evidence type="ECO:0000256" key="5">
    <source>
        <dbReference type="ARBA" id="ARBA00023136"/>
    </source>
</evidence>
<dbReference type="InterPro" id="IPR036259">
    <property type="entry name" value="MFS_trans_sf"/>
</dbReference>
<protein>
    <recommendedName>
        <fullName evidence="9">Major facilitator superfamily (MFS) profile domain-containing protein</fullName>
    </recommendedName>
</protein>
<dbReference type="STRING" id="327939.BIW53_13275"/>
<dbReference type="RefSeq" id="WP_070992498.1">
    <property type="nucleotide sequence ID" value="NZ_CBCSHD010000018.1"/>
</dbReference>
<dbReference type="Proteomes" id="UP000180253">
    <property type="component" value="Unassembled WGS sequence"/>
</dbReference>
<dbReference type="PANTHER" id="PTHR43124">
    <property type="entry name" value="PURINE EFFLUX PUMP PBUE"/>
    <property type="match status" value="1"/>
</dbReference>
<feature type="transmembrane region" description="Helical" evidence="6">
    <location>
        <begin position="54"/>
        <end position="75"/>
    </location>
</feature>
<evidence type="ECO:0000313" key="7">
    <source>
        <dbReference type="EMBL" id="OHU94982.1"/>
    </source>
</evidence>
<evidence type="ECO:0000256" key="6">
    <source>
        <dbReference type="SAM" id="Phobius"/>
    </source>
</evidence>
<evidence type="ECO:0000256" key="1">
    <source>
        <dbReference type="ARBA" id="ARBA00004651"/>
    </source>
</evidence>
<dbReference type="EMBL" id="MNAN01000032">
    <property type="protein sequence ID" value="OHU94982.1"/>
    <property type="molecule type" value="Genomic_DNA"/>
</dbReference>
<feature type="transmembrane region" description="Helical" evidence="6">
    <location>
        <begin position="336"/>
        <end position="358"/>
    </location>
</feature>
<reference evidence="7 8" key="1">
    <citation type="submission" date="2016-10" db="EMBL/GenBank/DDBJ databases">
        <title>Pseudoalteromonas amylolytica sp. nov., isolated from the surface seawater.</title>
        <authorList>
            <person name="Wu Y.-H."/>
            <person name="Cheng H."/>
            <person name="Jin X.-B."/>
            <person name="Wang C.-S."/>
            <person name="Xu X.-W."/>
        </authorList>
    </citation>
    <scope>NUCLEOTIDE SEQUENCE [LARGE SCALE GENOMIC DNA]</scope>
    <source>
        <strain evidence="7 8">JCM 12483</strain>
    </source>
</reference>
<feature type="transmembrane region" description="Helical" evidence="6">
    <location>
        <begin position="364"/>
        <end position="383"/>
    </location>
</feature>
<keyword evidence="8" id="KW-1185">Reference proteome</keyword>
<comment type="caution">
    <text evidence="7">The sequence shown here is derived from an EMBL/GenBank/DDBJ whole genome shotgun (WGS) entry which is preliminary data.</text>
</comment>
<sequence length="407" mass="44254">MFKPIRLNKVSASGTLDYLLIAFIAMVGLAYLNFLPSVVNALVYGMGLTEAQAGQVVALNGYGALLGLIGATLVIERLPWRTVLFVMLAVLCVVDFSTIWLDDYATTLVWRFMGGILGGVSVGIAFTILAKLHNGDRAFGLLLLMQFGIGSLVIYVLPTLRTWGGDLAVFYVMSALCALGLICLLLLPNFNTPPLLAGAAKPQQRHKQQKDTRAYELLLLFAMSVYLIAASAIWTYVGQIGLKAGFDEEIINMSIALTGLLGLAGAMLPVIGIHRFGRLYWMLAGVALSFCAAVLLCFSYHLVAYIVAMSLLFFSWPAVHSYFLAVITQDDKHTKLASIAALLSYGSLATGPMLSSLLLIDERFLTMLCGCALLFGMSFLVLLKQIGRYEISDNKQITTSPREHAVR</sequence>
<feature type="transmembrane region" description="Helical" evidence="6">
    <location>
        <begin position="169"/>
        <end position="187"/>
    </location>
</feature>
<feature type="transmembrane region" description="Helical" evidence="6">
    <location>
        <begin position="82"/>
        <end position="100"/>
    </location>
</feature>
<evidence type="ECO:0008006" key="9">
    <source>
        <dbReference type="Google" id="ProtNLM"/>
    </source>
</evidence>